<keyword evidence="6" id="KW-1185">Reference proteome</keyword>
<dbReference type="InterPro" id="IPR016032">
    <property type="entry name" value="Sig_transdc_resp-reg_C-effctor"/>
</dbReference>
<keyword evidence="1" id="KW-0805">Transcription regulation</keyword>
<dbReference type="InterPro" id="IPR036388">
    <property type="entry name" value="WH-like_DNA-bd_sf"/>
</dbReference>
<name>A0ABU4HZ50_9ACTN</name>
<dbReference type="SUPFAM" id="SSF46894">
    <property type="entry name" value="C-terminal effector domain of the bipartite response regulators"/>
    <property type="match status" value="1"/>
</dbReference>
<dbReference type="RefSeq" id="WP_318601144.1">
    <property type="nucleotide sequence ID" value="NZ_JAWSTH010000157.1"/>
</dbReference>
<accession>A0ABU4HZ50</accession>
<comment type="caution">
    <text evidence="5">The sequence shown here is derived from an EMBL/GenBank/DDBJ whole genome shotgun (WGS) entry which is preliminary data.</text>
</comment>
<dbReference type="CDD" id="cd06170">
    <property type="entry name" value="LuxR_C_like"/>
    <property type="match status" value="1"/>
</dbReference>
<feature type="non-terminal residue" evidence="5">
    <location>
        <position position="1"/>
    </location>
</feature>
<sequence length="110" mass="11995">ALRTAEERGAAPLAAQLSAELAAAGGRRRRVREDDGLTPQELRVARLAATGATMREIAAELHISPRTVESHLGHVYLKLGVASKHELRRRAEELGLRDPTQPVEPRGILH</sequence>
<dbReference type="Gene3D" id="1.10.10.10">
    <property type="entry name" value="Winged helix-like DNA-binding domain superfamily/Winged helix DNA-binding domain"/>
    <property type="match status" value="1"/>
</dbReference>
<evidence type="ECO:0000256" key="3">
    <source>
        <dbReference type="ARBA" id="ARBA00023163"/>
    </source>
</evidence>
<reference evidence="6" key="1">
    <citation type="submission" date="2023-07" db="EMBL/GenBank/DDBJ databases">
        <title>Conexibacter stalactiti sp. nov., isolated from stalactites in a lava cave and emended description of the genus Conexibacter.</title>
        <authorList>
            <person name="Lee S.D."/>
        </authorList>
    </citation>
    <scope>NUCLEOTIDE SEQUENCE [LARGE SCALE GENOMIC DNA]</scope>
    <source>
        <strain evidence="6">KCTC 39840</strain>
    </source>
</reference>
<proteinExistence type="predicted"/>
<dbReference type="PRINTS" id="PR00038">
    <property type="entry name" value="HTHLUXR"/>
</dbReference>
<keyword evidence="2" id="KW-0238">DNA-binding</keyword>
<organism evidence="5 6">
    <name type="scientific">Conexibacter stalactiti</name>
    <dbReference type="NCBI Taxonomy" id="1940611"/>
    <lineage>
        <taxon>Bacteria</taxon>
        <taxon>Bacillati</taxon>
        <taxon>Actinomycetota</taxon>
        <taxon>Thermoleophilia</taxon>
        <taxon>Solirubrobacterales</taxon>
        <taxon>Conexibacteraceae</taxon>
        <taxon>Conexibacter</taxon>
    </lineage>
</organism>
<gene>
    <name evidence="5" type="ORF">R7226_29875</name>
</gene>
<evidence type="ECO:0000256" key="2">
    <source>
        <dbReference type="ARBA" id="ARBA00023125"/>
    </source>
</evidence>
<evidence type="ECO:0000313" key="5">
    <source>
        <dbReference type="EMBL" id="MDW5598607.1"/>
    </source>
</evidence>
<dbReference type="PANTHER" id="PTHR44688">
    <property type="entry name" value="DNA-BINDING TRANSCRIPTIONAL ACTIVATOR DEVR_DOSR"/>
    <property type="match status" value="1"/>
</dbReference>
<evidence type="ECO:0000256" key="1">
    <source>
        <dbReference type="ARBA" id="ARBA00023015"/>
    </source>
</evidence>
<dbReference type="EMBL" id="JAWSTH010000157">
    <property type="protein sequence ID" value="MDW5598607.1"/>
    <property type="molecule type" value="Genomic_DNA"/>
</dbReference>
<dbReference type="InterPro" id="IPR000792">
    <property type="entry name" value="Tscrpt_reg_LuxR_C"/>
</dbReference>
<protein>
    <submittedName>
        <fullName evidence="5">Helix-turn-helix transcriptional regulator</fullName>
    </submittedName>
</protein>
<dbReference type="Proteomes" id="UP001284601">
    <property type="component" value="Unassembled WGS sequence"/>
</dbReference>
<evidence type="ECO:0000313" key="6">
    <source>
        <dbReference type="Proteomes" id="UP001284601"/>
    </source>
</evidence>
<dbReference type="PROSITE" id="PS50043">
    <property type="entry name" value="HTH_LUXR_2"/>
    <property type="match status" value="1"/>
</dbReference>
<dbReference type="SMART" id="SM00421">
    <property type="entry name" value="HTH_LUXR"/>
    <property type="match status" value="1"/>
</dbReference>
<dbReference type="Pfam" id="PF00196">
    <property type="entry name" value="GerE"/>
    <property type="match status" value="1"/>
</dbReference>
<reference evidence="5 6" key="2">
    <citation type="submission" date="2023-10" db="EMBL/GenBank/DDBJ databases">
        <authorList>
            <person name="Han X.F."/>
        </authorList>
    </citation>
    <scope>NUCLEOTIDE SEQUENCE [LARGE SCALE GENOMIC DNA]</scope>
    <source>
        <strain evidence="5 6">KCTC 39840</strain>
    </source>
</reference>
<feature type="domain" description="HTH luxR-type" evidence="4">
    <location>
        <begin position="30"/>
        <end position="95"/>
    </location>
</feature>
<evidence type="ECO:0000259" key="4">
    <source>
        <dbReference type="PROSITE" id="PS50043"/>
    </source>
</evidence>
<dbReference type="PANTHER" id="PTHR44688:SF16">
    <property type="entry name" value="DNA-BINDING TRANSCRIPTIONAL ACTIVATOR DEVR_DOSR"/>
    <property type="match status" value="1"/>
</dbReference>
<keyword evidence="3" id="KW-0804">Transcription</keyword>